<dbReference type="Pfam" id="PF18765">
    <property type="entry name" value="Polbeta"/>
    <property type="match status" value="1"/>
</dbReference>
<gene>
    <name evidence="2" type="ORF">KTT_59600</name>
</gene>
<dbReference type="Proteomes" id="UP000287352">
    <property type="component" value="Unassembled WGS sequence"/>
</dbReference>
<comment type="caution">
    <text evidence="2">The sequence shown here is derived from an EMBL/GenBank/DDBJ whole genome shotgun (WGS) entry which is preliminary data.</text>
</comment>
<name>A0A402AAY6_9CHLR</name>
<dbReference type="Gene3D" id="3.30.460.10">
    <property type="entry name" value="Beta Polymerase, domain 2"/>
    <property type="match status" value="1"/>
</dbReference>
<feature type="domain" description="Polymerase beta nucleotidyltransferase" evidence="1">
    <location>
        <begin position="36"/>
        <end position="95"/>
    </location>
</feature>
<evidence type="ECO:0000313" key="3">
    <source>
        <dbReference type="Proteomes" id="UP000287352"/>
    </source>
</evidence>
<dbReference type="InterPro" id="IPR041633">
    <property type="entry name" value="Polbeta"/>
</dbReference>
<dbReference type="CDD" id="cd05403">
    <property type="entry name" value="NT_KNTase_like"/>
    <property type="match status" value="1"/>
</dbReference>
<sequence length="312" mass="36165">MEMLKLTTTTGNMQVDALLRGVIGIFETTFPRRFRSYYLFGSYANGQGRATSDVDLCLVPQGSSTLEERQQFQKLRQYCALISPLTVDMIILDENYLLREGHFRIKTGSRLLLGTDLRSQMPDITLEQYLQQYTQAPLSYLTQVFRKTDVVKYPLTYPDPYGSFYGYDQATLLPSGEPRQNIKGLVSATSWAASILVAWKTHKLVATKSDSVLLYKQTINDQWTGFIEEVYERGNRQWQYLVPQETSERLMLRDLCARMLEFENYFLRCYRDYLLIELDKGTERRQLALRGFQTVSYPGIEKRLAEFQISAS</sequence>
<evidence type="ECO:0000313" key="2">
    <source>
        <dbReference type="EMBL" id="GCE16101.1"/>
    </source>
</evidence>
<keyword evidence="3" id="KW-1185">Reference proteome</keyword>
<dbReference type="RefSeq" id="WP_126583484.1">
    <property type="nucleotide sequence ID" value="NZ_BIFR01000002.1"/>
</dbReference>
<protein>
    <recommendedName>
        <fullName evidence="1">Polymerase beta nucleotidyltransferase domain-containing protein</fullName>
    </recommendedName>
</protein>
<dbReference type="SUPFAM" id="SSF81301">
    <property type="entry name" value="Nucleotidyltransferase"/>
    <property type="match status" value="1"/>
</dbReference>
<evidence type="ECO:0000259" key="1">
    <source>
        <dbReference type="Pfam" id="PF18765"/>
    </source>
</evidence>
<dbReference type="AlphaFoldDB" id="A0A402AAY6"/>
<proteinExistence type="predicted"/>
<dbReference type="InterPro" id="IPR043519">
    <property type="entry name" value="NT_sf"/>
</dbReference>
<accession>A0A402AAY6</accession>
<reference evidence="3" key="1">
    <citation type="submission" date="2018-12" db="EMBL/GenBank/DDBJ databases">
        <title>Tengunoibacter tsumagoiensis gen. nov., sp. nov., Dictyobacter kobayashii sp. nov., D. alpinus sp. nov., and D. joshuensis sp. nov. and description of Dictyobacteraceae fam. nov. within the order Ktedonobacterales isolated from Tengu-no-mugimeshi.</title>
        <authorList>
            <person name="Wang C.M."/>
            <person name="Zheng Y."/>
            <person name="Sakai Y."/>
            <person name="Toyoda A."/>
            <person name="Minakuchi Y."/>
            <person name="Abe K."/>
            <person name="Yokota A."/>
            <person name="Yabe S."/>
        </authorList>
    </citation>
    <scope>NUCLEOTIDE SEQUENCE [LARGE SCALE GENOMIC DNA]</scope>
    <source>
        <strain evidence="3">Uno3</strain>
    </source>
</reference>
<dbReference type="EMBL" id="BIFR01000002">
    <property type="protein sequence ID" value="GCE16101.1"/>
    <property type="molecule type" value="Genomic_DNA"/>
</dbReference>
<dbReference type="OrthoDB" id="157074at2"/>
<organism evidence="2 3">
    <name type="scientific">Tengunoibacter tsumagoiensis</name>
    <dbReference type="NCBI Taxonomy" id="2014871"/>
    <lineage>
        <taxon>Bacteria</taxon>
        <taxon>Bacillati</taxon>
        <taxon>Chloroflexota</taxon>
        <taxon>Ktedonobacteria</taxon>
        <taxon>Ktedonobacterales</taxon>
        <taxon>Dictyobacteraceae</taxon>
        <taxon>Tengunoibacter</taxon>
    </lineage>
</organism>